<accession>A0ACB8C6I2</accession>
<comment type="caution">
    <text evidence="1">The sequence shown here is derived from an EMBL/GenBank/DDBJ whole genome shotgun (WGS) entry which is preliminary data.</text>
</comment>
<keyword evidence="2" id="KW-1185">Reference proteome</keyword>
<sequence>MSTLLRKAQKLALGLPIHMATLNLERLGVTNTLEDLIEAHQAAQLTRLRSTPRGRNLLSSLGYPPSTSVLTSTGLSPAARVKLTVSPIPRHMHPTRHTARRDHRSRYLRREYPVGCSAVRVLFTDASPADERGGVTVVVDSDLVTAVCWRQLQTNTFPTPLFYSYLYPSRWSSSMPALRLTAPPYCIWSGFAKTFPTSLPFPNPTLTSWESGCRRDGDWASHGWSRPVPSRWLLHYGATGLRAPPSRHI</sequence>
<gene>
    <name evidence="1" type="ORF">HPB49_025453</name>
</gene>
<evidence type="ECO:0000313" key="2">
    <source>
        <dbReference type="Proteomes" id="UP000821865"/>
    </source>
</evidence>
<protein>
    <submittedName>
        <fullName evidence="1">Uncharacterized protein</fullName>
    </submittedName>
</protein>
<reference evidence="1" key="1">
    <citation type="submission" date="2020-05" db="EMBL/GenBank/DDBJ databases">
        <title>Large-scale comparative analyses of tick genomes elucidate their genetic diversity and vector capacities.</title>
        <authorList>
            <person name="Jia N."/>
            <person name="Wang J."/>
            <person name="Shi W."/>
            <person name="Du L."/>
            <person name="Sun Y."/>
            <person name="Zhan W."/>
            <person name="Jiang J."/>
            <person name="Wang Q."/>
            <person name="Zhang B."/>
            <person name="Ji P."/>
            <person name="Sakyi L.B."/>
            <person name="Cui X."/>
            <person name="Yuan T."/>
            <person name="Jiang B."/>
            <person name="Yang W."/>
            <person name="Lam T.T.-Y."/>
            <person name="Chang Q."/>
            <person name="Ding S."/>
            <person name="Wang X."/>
            <person name="Zhu J."/>
            <person name="Ruan X."/>
            <person name="Zhao L."/>
            <person name="Wei J."/>
            <person name="Que T."/>
            <person name="Du C."/>
            <person name="Cheng J."/>
            <person name="Dai P."/>
            <person name="Han X."/>
            <person name="Huang E."/>
            <person name="Gao Y."/>
            <person name="Liu J."/>
            <person name="Shao H."/>
            <person name="Ye R."/>
            <person name="Li L."/>
            <person name="Wei W."/>
            <person name="Wang X."/>
            <person name="Wang C."/>
            <person name="Yang T."/>
            <person name="Huo Q."/>
            <person name="Li W."/>
            <person name="Guo W."/>
            <person name="Chen H."/>
            <person name="Zhou L."/>
            <person name="Ni X."/>
            <person name="Tian J."/>
            <person name="Zhou Y."/>
            <person name="Sheng Y."/>
            <person name="Liu T."/>
            <person name="Pan Y."/>
            <person name="Xia L."/>
            <person name="Li J."/>
            <person name="Zhao F."/>
            <person name="Cao W."/>
        </authorList>
    </citation>
    <scope>NUCLEOTIDE SEQUENCE</scope>
    <source>
        <strain evidence="1">Dsil-2018</strain>
    </source>
</reference>
<dbReference type="Proteomes" id="UP000821865">
    <property type="component" value="Chromosome 9"/>
</dbReference>
<dbReference type="EMBL" id="CM023478">
    <property type="protein sequence ID" value="KAH7934401.1"/>
    <property type="molecule type" value="Genomic_DNA"/>
</dbReference>
<proteinExistence type="predicted"/>
<name>A0ACB8C6I2_DERSI</name>
<evidence type="ECO:0000313" key="1">
    <source>
        <dbReference type="EMBL" id="KAH7934401.1"/>
    </source>
</evidence>
<organism evidence="1 2">
    <name type="scientific">Dermacentor silvarum</name>
    <name type="common">Tick</name>
    <dbReference type="NCBI Taxonomy" id="543639"/>
    <lineage>
        <taxon>Eukaryota</taxon>
        <taxon>Metazoa</taxon>
        <taxon>Ecdysozoa</taxon>
        <taxon>Arthropoda</taxon>
        <taxon>Chelicerata</taxon>
        <taxon>Arachnida</taxon>
        <taxon>Acari</taxon>
        <taxon>Parasitiformes</taxon>
        <taxon>Ixodida</taxon>
        <taxon>Ixodoidea</taxon>
        <taxon>Ixodidae</taxon>
        <taxon>Rhipicephalinae</taxon>
        <taxon>Dermacentor</taxon>
    </lineage>
</organism>